<feature type="signal peptide" evidence="1">
    <location>
        <begin position="1"/>
        <end position="16"/>
    </location>
</feature>
<proteinExistence type="predicted"/>
<dbReference type="PROSITE" id="PS51257">
    <property type="entry name" value="PROKAR_LIPOPROTEIN"/>
    <property type="match status" value="1"/>
</dbReference>
<keyword evidence="1" id="KW-0732">Signal</keyword>
<evidence type="ECO:0008006" key="4">
    <source>
        <dbReference type="Google" id="ProtNLM"/>
    </source>
</evidence>
<dbReference type="Proteomes" id="UP000825009">
    <property type="component" value="Chromosome"/>
</dbReference>
<gene>
    <name evidence="2" type="ORF">KYE46_16110</name>
</gene>
<dbReference type="KEGG" id="gce:KYE46_16110"/>
<protein>
    <recommendedName>
        <fullName evidence="4">Lipoprotein</fullName>
    </recommendedName>
</protein>
<evidence type="ECO:0000313" key="3">
    <source>
        <dbReference type="Proteomes" id="UP000825009"/>
    </source>
</evidence>
<evidence type="ECO:0000256" key="1">
    <source>
        <dbReference type="SAM" id="SignalP"/>
    </source>
</evidence>
<name>A0A8F6TVF8_9RHOB</name>
<feature type="chain" id="PRO_5034075260" description="Lipoprotein" evidence="1">
    <location>
        <begin position="17"/>
        <end position="108"/>
    </location>
</feature>
<dbReference type="EMBL" id="CP079194">
    <property type="protein sequence ID" value="QXT39425.1"/>
    <property type="molecule type" value="Genomic_DNA"/>
</dbReference>
<dbReference type="AlphaFoldDB" id="A0A8F6TVF8"/>
<dbReference type="RefSeq" id="WP_219002042.1">
    <property type="nucleotide sequence ID" value="NZ_CP079194.1"/>
</dbReference>
<organism evidence="2 3">
    <name type="scientific">Gymnodinialimonas ceratoperidinii</name>
    <dbReference type="NCBI Taxonomy" id="2856823"/>
    <lineage>
        <taxon>Bacteria</taxon>
        <taxon>Pseudomonadati</taxon>
        <taxon>Pseudomonadota</taxon>
        <taxon>Alphaproteobacteria</taxon>
        <taxon>Rhodobacterales</taxon>
        <taxon>Paracoccaceae</taxon>
        <taxon>Gymnodinialimonas</taxon>
    </lineage>
</organism>
<sequence length="108" mass="11337">MRLILLVSILAACACAQRPENIAAADIGPNPYTGYNCSQLAAEELSITQELANLSADQNRAANGDAFGVFLLGLPVSSMTGADQETNIAIARGRLQAIDETQLTLRCG</sequence>
<keyword evidence="3" id="KW-1185">Reference proteome</keyword>
<reference evidence="2 3" key="1">
    <citation type="submission" date="2021-07" db="EMBL/GenBank/DDBJ databases">
        <title>A novel Jannaschia species isolated from marine dinoflagellate Ceratoperidinium margalefii.</title>
        <authorList>
            <person name="Jiang Y."/>
            <person name="Li Z."/>
        </authorList>
    </citation>
    <scope>NUCLEOTIDE SEQUENCE [LARGE SCALE GENOMIC DNA]</scope>
    <source>
        <strain evidence="2 3">J12C1-MA-4</strain>
    </source>
</reference>
<accession>A0A8F6TVF8</accession>
<evidence type="ECO:0000313" key="2">
    <source>
        <dbReference type="EMBL" id="QXT39425.1"/>
    </source>
</evidence>